<accession>A0AA87YS62</accession>
<organism evidence="3 5">
    <name type="scientific">Ficus carica</name>
    <name type="common">Common fig</name>
    <dbReference type="NCBI Taxonomy" id="3494"/>
    <lineage>
        <taxon>Eukaryota</taxon>
        <taxon>Viridiplantae</taxon>
        <taxon>Streptophyta</taxon>
        <taxon>Embryophyta</taxon>
        <taxon>Tracheophyta</taxon>
        <taxon>Spermatophyta</taxon>
        <taxon>Magnoliopsida</taxon>
        <taxon>eudicotyledons</taxon>
        <taxon>Gunneridae</taxon>
        <taxon>Pentapetalae</taxon>
        <taxon>rosids</taxon>
        <taxon>fabids</taxon>
        <taxon>Rosales</taxon>
        <taxon>Moraceae</taxon>
        <taxon>Ficeae</taxon>
        <taxon>Ficus</taxon>
    </lineage>
</organism>
<dbReference type="Pfam" id="PF20167">
    <property type="entry name" value="Transposase_32"/>
    <property type="match status" value="1"/>
</dbReference>
<gene>
    <name evidence="3" type="ORF">TIFTF001_043318</name>
    <name evidence="4" type="ORF">TIFTF001_043320</name>
</gene>
<reference evidence="3" key="1">
    <citation type="submission" date="2023-07" db="EMBL/GenBank/DDBJ databases">
        <title>draft genome sequence of fig (Ficus carica).</title>
        <authorList>
            <person name="Takahashi T."/>
            <person name="Nishimura K."/>
        </authorList>
    </citation>
    <scope>NUCLEOTIDE SEQUENCE</scope>
</reference>
<dbReference type="AlphaFoldDB" id="A0AA87YS62"/>
<protein>
    <recommendedName>
        <fullName evidence="2">Putative plant transposon protein domain-containing protein</fullName>
    </recommendedName>
</protein>
<sequence length="431" mass="48691">MPVKKRAMRGKGKAAAINVGFPLVAKFESELARKRFNDSFAERNLWPERGFAYMSSNTLGYPEHIYSVIFKNNWKNFCQHPSAAIVPLVREFYANFDVGNPNSVYVRGKRVDISGAAINNVYSLNDVEDEYIEFSKRVHENQLSEIVKEICVPGTEWIKSARGSRSLSRCNLKPGPLIWNHFLKSRLMPSTHDNTVNKDRVILLFTIVMGRKINVGDVINEQIGVCAGRQSGGLWFPSLITSLCLAQGVEISSEEKKLKAAQPITMTVITQLLHDKPAIATAENPSPVPEACPPEHSNRASFDAGSSFLQLEQRISQMEVMQYESLQIMRDFWKYERDKDLALQKHFRSNSKRFQSFPKFPQHLCDSSAEDSEPERDVTPEAVSSSHSMDEAHDVPMTAPTTVRDKGKNAMAKSVDKKSILRSAANWKWKH</sequence>
<evidence type="ECO:0000313" key="4">
    <source>
        <dbReference type="EMBL" id="GMN21473.1"/>
    </source>
</evidence>
<dbReference type="Proteomes" id="UP001187192">
    <property type="component" value="Unassembled WGS sequence"/>
</dbReference>
<evidence type="ECO:0000313" key="3">
    <source>
        <dbReference type="EMBL" id="GMN21457.1"/>
    </source>
</evidence>
<comment type="caution">
    <text evidence="3">The sequence shown here is derived from an EMBL/GenBank/DDBJ whole genome shotgun (WGS) entry which is preliminary data.</text>
</comment>
<feature type="region of interest" description="Disordered" evidence="1">
    <location>
        <begin position="362"/>
        <end position="417"/>
    </location>
</feature>
<dbReference type="InterPro" id="IPR046796">
    <property type="entry name" value="Transposase_32_dom"/>
</dbReference>
<evidence type="ECO:0000256" key="1">
    <source>
        <dbReference type="SAM" id="MobiDB-lite"/>
    </source>
</evidence>
<feature type="compositionally biased region" description="Basic and acidic residues" evidence="1">
    <location>
        <begin position="403"/>
        <end position="417"/>
    </location>
</feature>
<dbReference type="EMBL" id="BTGU01002744">
    <property type="protein sequence ID" value="GMN21457.1"/>
    <property type="molecule type" value="Genomic_DNA"/>
</dbReference>
<name>A0AA87YS62_FICCA</name>
<proteinExistence type="predicted"/>
<evidence type="ECO:0000313" key="5">
    <source>
        <dbReference type="Proteomes" id="UP001187192"/>
    </source>
</evidence>
<keyword evidence="5" id="KW-1185">Reference proteome</keyword>
<evidence type="ECO:0000259" key="2">
    <source>
        <dbReference type="Pfam" id="PF20167"/>
    </source>
</evidence>
<dbReference type="EMBL" id="BTGU01002745">
    <property type="protein sequence ID" value="GMN21473.1"/>
    <property type="molecule type" value="Genomic_DNA"/>
</dbReference>
<feature type="domain" description="Putative plant transposon protein" evidence="2">
    <location>
        <begin position="71"/>
        <end position="249"/>
    </location>
</feature>